<feature type="region of interest" description="Disordered" evidence="1">
    <location>
        <begin position="57"/>
        <end position="76"/>
    </location>
</feature>
<feature type="compositionally biased region" description="Low complexity" evidence="1">
    <location>
        <begin position="57"/>
        <end position="68"/>
    </location>
</feature>
<dbReference type="InterPro" id="IPR004942">
    <property type="entry name" value="Roadblock/LAMTOR2_dom"/>
</dbReference>
<evidence type="ECO:0000259" key="2">
    <source>
        <dbReference type="Pfam" id="PF03259"/>
    </source>
</evidence>
<keyword evidence="4" id="KW-1185">Reference proteome</keyword>
<feature type="compositionally biased region" description="Basic and acidic residues" evidence="1">
    <location>
        <begin position="95"/>
        <end position="106"/>
    </location>
</feature>
<proteinExistence type="predicted"/>
<dbReference type="InterPro" id="IPR053141">
    <property type="entry name" value="Mycobact_SerProt_Inhib_Rv3364c"/>
</dbReference>
<dbReference type="Pfam" id="PF03259">
    <property type="entry name" value="Robl_LC7"/>
    <property type="match status" value="1"/>
</dbReference>
<accession>A0ABV4CBL0</accession>
<dbReference type="Gene3D" id="3.30.450.30">
    <property type="entry name" value="Dynein light chain 2a, cytoplasmic"/>
    <property type="match status" value="1"/>
</dbReference>
<reference evidence="3 4" key="1">
    <citation type="submission" date="2024-08" db="EMBL/GenBank/DDBJ databases">
        <title>Genome mining of Saccharopolyspora cebuensis PGLac3 from Nigerian medicinal plant.</title>
        <authorList>
            <person name="Ezeobiora C.E."/>
            <person name="Igbokwe N.H."/>
            <person name="Amin D.H."/>
            <person name="Mendie U.E."/>
        </authorList>
    </citation>
    <scope>NUCLEOTIDE SEQUENCE [LARGE SCALE GENOMIC DNA]</scope>
    <source>
        <strain evidence="3 4">PGLac3</strain>
    </source>
</reference>
<dbReference type="RefSeq" id="WP_345367915.1">
    <property type="nucleotide sequence ID" value="NZ_BAABII010000020.1"/>
</dbReference>
<dbReference type="Proteomes" id="UP001564626">
    <property type="component" value="Unassembled WGS sequence"/>
</dbReference>
<dbReference type="EMBL" id="JBGEHV010000004">
    <property type="protein sequence ID" value="MEY8038494.1"/>
    <property type="molecule type" value="Genomic_DNA"/>
</dbReference>
<dbReference type="PANTHER" id="PTHR36222:SF1">
    <property type="entry name" value="SERINE PROTEASE INHIBITOR RV3364C"/>
    <property type="match status" value="1"/>
</dbReference>
<evidence type="ECO:0000256" key="1">
    <source>
        <dbReference type="SAM" id="MobiDB-lite"/>
    </source>
</evidence>
<gene>
    <name evidence="3" type="ORF">AB8O55_03730</name>
</gene>
<evidence type="ECO:0000313" key="3">
    <source>
        <dbReference type="EMBL" id="MEY8038494.1"/>
    </source>
</evidence>
<evidence type="ECO:0000313" key="4">
    <source>
        <dbReference type="Proteomes" id="UP001564626"/>
    </source>
</evidence>
<name>A0ABV4CBL0_9PSEU</name>
<sequence>MTADTDPSSLLRCLLDGRRPAAHRAVVPSRNGLALPGTSGLGRDRAEVFAAVASGLQPPSASASASPGIGPGLVHQSRSEFDGGMLVVVDAGEGARRAHDDVDPGQRGRAMAARAERAGCHLSAPPRCSSTADGT</sequence>
<feature type="region of interest" description="Disordered" evidence="1">
    <location>
        <begin position="95"/>
        <end position="135"/>
    </location>
</feature>
<dbReference type="PANTHER" id="PTHR36222">
    <property type="entry name" value="SERINE PROTEASE INHIBITOR RV3364C"/>
    <property type="match status" value="1"/>
</dbReference>
<dbReference type="SUPFAM" id="SSF103196">
    <property type="entry name" value="Roadblock/LC7 domain"/>
    <property type="match status" value="1"/>
</dbReference>
<protein>
    <submittedName>
        <fullName evidence="3">Roadblock/LC7 domain-containing protein</fullName>
    </submittedName>
</protein>
<comment type="caution">
    <text evidence="3">The sequence shown here is derived from an EMBL/GenBank/DDBJ whole genome shotgun (WGS) entry which is preliminary data.</text>
</comment>
<organism evidence="3 4">
    <name type="scientific">Saccharopolyspora cebuensis</name>
    <dbReference type="NCBI Taxonomy" id="418759"/>
    <lineage>
        <taxon>Bacteria</taxon>
        <taxon>Bacillati</taxon>
        <taxon>Actinomycetota</taxon>
        <taxon>Actinomycetes</taxon>
        <taxon>Pseudonocardiales</taxon>
        <taxon>Pseudonocardiaceae</taxon>
        <taxon>Saccharopolyspora</taxon>
    </lineage>
</organism>
<feature type="domain" description="Roadblock/LAMTOR2" evidence="2">
    <location>
        <begin position="20"/>
        <end position="95"/>
    </location>
</feature>